<dbReference type="Gene3D" id="1.10.1380.10">
    <property type="entry name" value="Neutral endopeptidase , domain2"/>
    <property type="match status" value="1"/>
</dbReference>
<dbReference type="InterPro" id="IPR024079">
    <property type="entry name" value="MetalloPept_cat_dom_sf"/>
</dbReference>
<protein>
    <recommendedName>
        <fullName evidence="1">Peptidase M13 C-terminal domain-containing protein</fullName>
    </recommendedName>
</protein>
<dbReference type="Proteomes" id="UP001321473">
    <property type="component" value="Unassembled WGS sequence"/>
</dbReference>
<reference evidence="2 3" key="1">
    <citation type="journal article" date="2023" name="Arcadia Sci">
        <title>De novo assembly of a long-read Amblyomma americanum tick genome.</title>
        <authorList>
            <person name="Chou S."/>
            <person name="Poskanzer K.E."/>
            <person name="Rollins M."/>
            <person name="Thuy-Boun P.S."/>
        </authorList>
    </citation>
    <scope>NUCLEOTIDE SEQUENCE [LARGE SCALE GENOMIC DNA]</scope>
    <source>
        <strain evidence="2">F_SG_1</strain>
        <tissue evidence="2">Salivary glands</tissue>
    </source>
</reference>
<evidence type="ECO:0000259" key="1">
    <source>
        <dbReference type="Pfam" id="PF01431"/>
    </source>
</evidence>
<dbReference type="SUPFAM" id="SSF55486">
    <property type="entry name" value="Metalloproteases ('zincins'), catalytic domain"/>
    <property type="match status" value="1"/>
</dbReference>
<dbReference type="GO" id="GO:0005886">
    <property type="term" value="C:plasma membrane"/>
    <property type="evidence" value="ECO:0007669"/>
    <property type="project" value="TreeGrafter"/>
</dbReference>
<name>A0AAQ4F1U0_AMBAM</name>
<accession>A0AAQ4F1U0</accession>
<dbReference type="Gene3D" id="3.40.390.10">
    <property type="entry name" value="Collagenase (Catalytic Domain)"/>
    <property type="match status" value="2"/>
</dbReference>
<dbReference type="InterPro" id="IPR042089">
    <property type="entry name" value="Peptidase_M13_dom_2"/>
</dbReference>
<dbReference type="InterPro" id="IPR018497">
    <property type="entry name" value="Peptidase_M13_C"/>
</dbReference>
<feature type="domain" description="Peptidase M13 C-terminal" evidence="1">
    <location>
        <begin position="329"/>
        <end position="499"/>
    </location>
</feature>
<dbReference type="InterPro" id="IPR000718">
    <property type="entry name" value="Peptidase_M13"/>
</dbReference>
<sequence>MAWNSTIDPCVDFYGFVCGCWEAHETRSRLNALVFDVVDAAISNLRSPASEPRKAAKLFKGCIEPSESDVRSNLQHFKEFKRKLGMYWPEATPLNATAVHPFDLLLDLAINWRMGFLFQAHIAPATVRKSLSLVITPGTLSTRWYAKKPTVRTLAEYESNEHLWIIANRPDLRFGTGDRSKKHVEYACFEYVSLSLGLLAAEDYLRSEFTAWSRRQVNSLLGHISLAFYRRIEGVTWLDAHTKSVTLAKIGNLKAQVWPAVQFFDINATNVLYHLFPDMTGAFFGNFIDCMRTLRGLLGDAHANDLYLKELFRPTGQFHFDYYLNKAYVSLAVLKAPVFYANGKDVMLYGSLGTLYAQQAAKVIDSHGILVGDDGRDVILEKYRVPQEYQEKLQCAASQSTSAYAELFSQLAGLEIAFGTFRNVSLKAATLADNRVESLEQFTENEVFFMTYCNALCSPANDVSARDKCNLPLKNFDEFARAFNCPLNAPMNPERKCTVFGG</sequence>
<organism evidence="2 3">
    <name type="scientific">Amblyomma americanum</name>
    <name type="common">Lone star tick</name>
    <dbReference type="NCBI Taxonomy" id="6943"/>
    <lineage>
        <taxon>Eukaryota</taxon>
        <taxon>Metazoa</taxon>
        <taxon>Ecdysozoa</taxon>
        <taxon>Arthropoda</taxon>
        <taxon>Chelicerata</taxon>
        <taxon>Arachnida</taxon>
        <taxon>Acari</taxon>
        <taxon>Parasitiformes</taxon>
        <taxon>Ixodida</taxon>
        <taxon>Ixodoidea</taxon>
        <taxon>Ixodidae</taxon>
        <taxon>Amblyomminae</taxon>
        <taxon>Amblyomma</taxon>
    </lineage>
</organism>
<dbReference type="AlphaFoldDB" id="A0AAQ4F1U0"/>
<comment type="caution">
    <text evidence="2">The sequence shown here is derived from an EMBL/GenBank/DDBJ whole genome shotgun (WGS) entry which is preliminary data.</text>
</comment>
<proteinExistence type="predicted"/>
<dbReference type="PROSITE" id="PS51885">
    <property type="entry name" value="NEPRILYSIN"/>
    <property type="match status" value="1"/>
</dbReference>
<dbReference type="GO" id="GO:0016485">
    <property type="term" value="P:protein processing"/>
    <property type="evidence" value="ECO:0007669"/>
    <property type="project" value="TreeGrafter"/>
</dbReference>
<evidence type="ECO:0000313" key="3">
    <source>
        <dbReference type="Proteomes" id="UP001321473"/>
    </source>
</evidence>
<dbReference type="Pfam" id="PF01431">
    <property type="entry name" value="Peptidase_M13"/>
    <property type="match status" value="1"/>
</dbReference>
<dbReference type="GO" id="GO:0004222">
    <property type="term" value="F:metalloendopeptidase activity"/>
    <property type="evidence" value="ECO:0007669"/>
    <property type="project" value="InterPro"/>
</dbReference>
<dbReference type="PANTHER" id="PTHR11733">
    <property type="entry name" value="ZINC METALLOPROTEASE FAMILY M13 NEPRILYSIN-RELATED"/>
    <property type="match status" value="1"/>
</dbReference>
<gene>
    <name evidence="2" type="ORF">V5799_017949</name>
</gene>
<dbReference type="EMBL" id="JARKHS020008510">
    <property type="protein sequence ID" value="KAK8780712.1"/>
    <property type="molecule type" value="Genomic_DNA"/>
</dbReference>
<keyword evidence="3" id="KW-1185">Reference proteome</keyword>
<evidence type="ECO:0000313" key="2">
    <source>
        <dbReference type="EMBL" id="KAK8780712.1"/>
    </source>
</evidence>
<dbReference type="PANTHER" id="PTHR11733:SF241">
    <property type="entry name" value="GH26575P-RELATED"/>
    <property type="match status" value="1"/>
</dbReference>